<dbReference type="Gene3D" id="3.20.20.30">
    <property type="entry name" value="Luciferase-like domain"/>
    <property type="match status" value="1"/>
</dbReference>
<protein>
    <submittedName>
        <fullName evidence="6">Luciferase</fullName>
    </submittedName>
</protein>
<keyword evidence="2" id="KW-0288">FMN</keyword>
<accession>A0A0P9DBH5</accession>
<keyword evidence="4" id="KW-0503">Monooxygenase</keyword>
<evidence type="ECO:0000313" key="6">
    <source>
        <dbReference type="EMBL" id="KPV47134.1"/>
    </source>
</evidence>
<dbReference type="InterPro" id="IPR050172">
    <property type="entry name" value="SsuD_RutA_monooxygenase"/>
</dbReference>
<evidence type="ECO:0000256" key="4">
    <source>
        <dbReference type="ARBA" id="ARBA00023033"/>
    </source>
</evidence>
<gene>
    <name evidence="6" type="ORF">SE17_42715</name>
</gene>
<evidence type="ECO:0000256" key="3">
    <source>
        <dbReference type="ARBA" id="ARBA00023002"/>
    </source>
</evidence>
<keyword evidence="7" id="KW-1185">Reference proteome</keyword>
<dbReference type="AlphaFoldDB" id="A0A0P9DBH5"/>
<dbReference type="PANTHER" id="PTHR42847:SF8">
    <property type="entry name" value="CONSERVED PROTEIN"/>
    <property type="match status" value="1"/>
</dbReference>
<feature type="non-terminal residue" evidence="6">
    <location>
        <position position="173"/>
    </location>
</feature>
<comment type="caution">
    <text evidence="6">The sequence shown here is derived from an EMBL/GenBank/DDBJ whole genome shotgun (WGS) entry which is preliminary data.</text>
</comment>
<dbReference type="Proteomes" id="UP000050509">
    <property type="component" value="Unassembled WGS sequence"/>
</dbReference>
<dbReference type="GO" id="GO:0008726">
    <property type="term" value="F:alkanesulfonate monooxygenase activity"/>
    <property type="evidence" value="ECO:0007669"/>
    <property type="project" value="TreeGrafter"/>
</dbReference>
<dbReference type="PANTHER" id="PTHR42847">
    <property type="entry name" value="ALKANESULFONATE MONOOXYGENASE"/>
    <property type="match status" value="1"/>
</dbReference>
<evidence type="ECO:0000256" key="1">
    <source>
        <dbReference type="ARBA" id="ARBA00022630"/>
    </source>
</evidence>
<organism evidence="6 7">
    <name type="scientific">Kouleothrix aurantiaca</name>
    <dbReference type="NCBI Taxonomy" id="186479"/>
    <lineage>
        <taxon>Bacteria</taxon>
        <taxon>Bacillati</taxon>
        <taxon>Chloroflexota</taxon>
        <taxon>Chloroflexia</taxon>
        <taxon>Chloroflexales</taxon>
        <taxon>Roseiflexineae</taxon>
        <taxon>Roseiflexaceae</taxon>
        <taxon>Kouleothrix</taxon>
    </lineage>
</organism>
<keyword evidence="3" id="KW-0560">Oxidoreductase</keyword>
<feature type="domain" description="Luciferase-like" evidence="5">
    <location>
        <begin position="4"/>
        <end position="169"/>
    </location>
</feature>
<dbReference type="InterPro" id="IPR011251">
    <property type="entry name" value="Luciferase-like_dom"/>
</dbReference>
<evidence type="ECO:0000313" key="7">
    <source>
        <dbReference type="Proteomes" id="UP000050509"/>
    </source>
</evidence>
<proteinExistence type="predicted"/>
<evidence type="ECO:0000259" key="5">
    <source>
        <dbReference type="Pfam" id="PF00296"/>
    </source>
</evidence>
<dbReference type="GO" id="GO:0046306">
    <property type="term" value="P:alkanesulfonate catabolic process"/>
    <property type="evidence" value="ECO:0007669"/>
    <property type="project" value="TreeGrafter"/>
</dbReference>
<evidence type="ECO:0000256" key="2">
    <source>
        <dbReference type="ARBA" id="ARBA00022643"/>
    </source>
</evidence>
<sequence length="173" mass="19527">MAVKFGVFVPQGWKMDLIGIADPVEQYEAMTKVAQVADSLPGIDSIWVYDHFHTVPTPTMETTFECWTITAGLARDTKRVKVGQMVTCNGYRNPALLAKIASTTDVLSHGRLICGLGAGWYEHEWRAYGYGFPDVPVRMGMFREACEIVYRMWTEDKPTFQGKYYSIDGPINE</sequence>
<dbReference type="InterPro" id="IPR036661">
    <property type="entry name" value="Luciferase-like_sf"/>
</dbReference>
<keyword evidence="1" id="KW-0285">Flavoprotein</keyword>
<reference evidence="6 7" key="1">
    <citation type="submission" date="2015-09" db="EMBL/GenBank/DDBJ databases">
        <title>Draft genome sequence of Kouleothrix aurantiaca JCM 19913.</title>
        <authorList>
            <person name="Hemp J."/>
        </authorList>
    </citation>
    <scope>NUCLEOTIDE SEQUENCE [LARGE SCALE GENOMIC DNA]</scope>
    <source>
        <strain evidence="6 7">COM-B</strain>
    </source>
</reference>
<dbReference type="Pfam" id="PF00296">
    <property type="entry name" value="Bac_luciferase"/>
    <property type="match status" value="1"/>
</dbReference>
<name>A0A0P9DBH5_9CHLR</name>
<dbReference type="EMBL" id="LJCR01003453">
    <property type="protein sequence ID" value="KPV47134.1"/>
    <property type="molecule type" value="Genomic_DNA"/>
</dbReference>
<dbReference type="SUPFAM" id="SSF51679">
    <property type="entry name" value="Bacterial luciferase-like"/>
    <property type="match status" value="1"/>
</dbReference>